<evidence type="ECO:0000256" key="1">
    <source>
        <dbReference type="SAM" id="MobiDB-lite"/>
    </source>
</evidence>
<reference evidence="2 3" key="1">
    <citation type="journal article" date="2021" name="Commun. Biol.">
        <title>The genome of Shorea leprosula (Dipterocarpaceae) highlights the ecological relevance of drought in aseasonal tropical rainforests.</title>
        <authorList>
            <person name="Ng K.K.S."/>
            <person name="Kobayashi M.J."/>
            <person name="Fawcett J.A."/>
            <person name="Hatakeyama M."/>
            <person name="Paape T."/>
            <person name="Ng C.H."/>
            <person name="Ang C.C."/>
            <person name="Tnah L.H."/>
            <person name="Lee C.T."/>
            <person name="Nishiyama T."/>
            <person name="Sese J."/>
            <person name="O'Brien M.J."/>
            <person name="Copetti D."/>
            <person name="Mohd Noor M.I."/>
            <person name="Ong R.C."/>
            <person name="Putra M."/>
            <person name="Sireger I.Z."/>
            <person name="Indrioko S."/>
            <person name="Kosugi Y."/>
            <person name="Izuno A."/>
            <person name="Isagi Y."/>
            <person name="Lee S.L."/>
            <person name="Shimizu K.K."/>
        </authorList>
    </citation>
    <scope>NUCLEOTIDE SEQUENCE [LARGE SCALE GENOMIC DNA]</scope>
    <source>
        <strain evidence="2">214</strain>
    </source>
</reference>
<comment type="caution">
    <text evidence="2">The sequence shown here is derived from an EMBL/GenBank/DDBJ whole genome shotgun (WGS) entry which is preliminary data.</text>
</comment>
<organism evidence="2 3">
    <name type="scientific">Rubroshorea leprosula</name>
    <dbReference type="NCBI Taxonomy" id="152421"/>
    <lineage>
        <taxon>Eukaryota</taxon>
        <taxon>Viridiplantae</taxon>
        <taxon>Streptophyta</taxon>
        <taxon>Embryophyta</taxon>
        <taxon>Tracheophyta</taxon>
        <taxon>Spermatophyta</taxon>
        <taxon>Magnoliopsida</taxon>
        <taxon>eudicotyledons</taxon>
        <taxon>Gunneridae</taxon>
        <taxon>Pentapetalae</taxon>
        <taxon>rosids</taxon>
        <taxon>malvids</taxon>
        <taxon>Malvales</taxon>
        <taxon>Dipterocarpaceae</taxon>
        <taxon>Rubroshorea</taxon>
    </lineage>
</organism>
<evidence type="ECO:0000313" key="3">
    <source>
        <dbReference type="Proteomes" id="UP001054252"/>
    </source>
</evidence>
<protein>
    <submittedName>
        <fullName evidence="2">Uncharacterized protein</fullName>
    </submittedName>
</protein>
<accession>A0AAV5KCA0</accession>
<dbReference type="EMBL" id="BPVZ01000059">
    <property type="protein sequence ID" value="GKV22181.1"/>
    <property type="molecule type" value="Genomic_DNA"/>
</dbReference>
<dbReference type="Proteomes" id="UP001054252">
    <property type="component" value="Unassembled WGS sequence"/>
</dbReference>
<feature type="region of interest" description="Disordered" evidence="1">
    <location>
        <begin position="1"/>
        <end position="21"/>
    </location>
</feature>
<keyword evidence="3" id="KW-1185">Reference proteome</keyword>
<name>A0AAV5KCA0_9ROSI</name>
<dbReference type="AlphaFoldDB" id="A0AAV5KCA0"/>
<proteinExistence type="predicted"/>
<sequence>MVKKKEKISEVSSSPPPSSVPSFCRLCLDREFVPLSLCSSSAYQCSVIGVTIVLEPPLLMKFLKSSWVDLNWMLK</sequence>
<evidence type="ECO:0000313" key="2">
    <source>
        <dbReference type="EMBL" id="GKV22181.1"/>
    </source>
</evidence>
<gene>
    <name evidence="2" type="ORF">SLEP1_g32066</name>
</gene>